<keyword evidence="2" id="KW-1185">Reference proteome</keyword>
<comment type="caution">
    <text evidence="1">The sequence shown here is derived from an EMBL/GenBank/DDBJ whole genome shotgun (WGS) entry which is preliminary data.</text>
</comment>
<evidence type="ECO:0000313" key="1">
    <source>
        <dbReference type="EMBL" id="MEJ8303871.1"/>
    </source>
</evidence>
<reference evidence="1" key="1">
    <citation type="submission" date="2024-03" db="EMBL/GenBank/DDBJ databases">
        <title>Whole genome sequecning of epiphytes from Marcgravia umbellata leaves.</title>
        <authorList>
            <person name="Kumar G."/>
            <person name="Savka M.A."/>
        </authorList>
    </citation>
    <scope>NUCLEOTIDE SEQUENCE</scope>
    <source>
        <strain evidence="1">RIT_BL5</strain>
    </source>
</reference>
<evidence type="ECO:0000313" key="2">
    <source>
        <dbReference type="Proteomes" id="UP001380953"/>
    </source>
</evidence>
<protein>
    <submittedName>
        <fullName evidence="1">Uncharacterized protein</fullName>
    </submittedName>
</protein>
<dbReference type="Proteomes" id="UP001380953">
    <property type="component" value="Unassembled WGS sequence"/>
</dbReference>
<organism evidence="1 2">
    <name type="scientific">Saccharibacillus sacchari</name>
    <dbReference type="NCBI Taxonomy" id="456493"/>
    <lineage>
        <taxon>Bacteria</taxon>
        <taxon>Bacillati</taxon>
        <taxon>Bacillota</taxon>
        <taxon>Bacilli</taxon>
        <taxon>Bacillales</taxon>
        <taxon>Paenibacillaceae</taxon>
        <taxon>Saccharibacillus</taxon>
    </lineage>
</organism>
<sequence length="179" mass="20822">MSIYTSINVLIEKLDRSIFASDEVPDSIMVVQTLREIMPEIWRYAKNINPRQWEWIMPYIDSDEEIAISTSMYRDAAVSWKLSKEQLYNKKGAGGFFGGLFAISYNLLFFSRDYEESCDFCQGELIYWVWKKGDSDIEILVTECATCLRVNNARTGQSIETHDDDLFRRAVKADLEGFY</sequence>
<gene>
    <name evidence="1" type="ORF">WKI47_08135</name>
</gene>
<name>A0ACC6PAB9_9BACL</name>
<proteinExistence type="predicted"/>
<accession>A0ACC6PAB9</accession>
<dbReference type="EMBL" id="JBBKAR010000026">
    <property type="protein sequence ID" value="MEJ8303871.1"/>
    <property type="molecule type" value="Genomic_DNA"/>
</dbReference>